<protein>
    <submittedName>
        <fullName evidence="2">Uncharacterized protein</fullName>
    </submittedName>
</protein>
<evidence type="ECO:0000313" key="3">
    <source>
        <dbReference type="Proteomes" id="UP000078200"/>
    </source>
</evidence>
<dbReference type="AlphaFoldDB" id="A0A1A9VLN3"/>
<dbReference type="EnsemblMetazoa" id="GAUT040912-RA">
    <property type="protein sequence ID" value="GAUT040912-PA"/>
    <property type="gene ID" value="GAUT040912"/>
</dbReference>
<dbReference type="VEuPathDB" id="VectorBase:GAUT040912"/>
<accession>A0A1A9VLN3</accession>
<evidence type="ECO:0000256" key="1">
    <source>
        <dbReference type="SAM" id="MobiDB-lite"/>
    </source>
</evidence>
<name>A0A1A9VLN3_GLOAU</name>
<keyword evidence="3" id="KW-1185">Reference proteome</keyword>
<feature type="region of interest" description="Disordered" evidence="1">
    <location>
        <begin position="118"/>
        <end position="137"/>
    </location>
</feature>
<feature type="compositionally biased region" description="Polar residues" evidence="1">
    <location>
        <begin position="119"/>
        <end position="131"/>
    </location>
</feature>
<evidence type="ECO:0000313" key="2">
    <source>
        <dbReference type="EnsemblMetazoa" id="GAUT040912-PA"/>
    </source>
</evidence>
<organism evidence="2 3">
    <name type="scientific">Glossina austeni</name>
    <name type="common">Savannah tsetse fly</name>
    <dbReference type="NCBI Taxonomy" id="7395"/>
    <lineage>
        <taxon>Eukaryota</taxon>
        <taxon>Metazoa</taxon>
        <taxon>Ecdysozoa</taxon>
        <taxon>Arthropoda</taxon>
        <taxon>Hexapoda</taxon>
        <taxon>Insecta</taxon>
        <taxon>Pterygota</taxon>
        <taxon>Neoptera</taxon>
        <taxon>Endopterygota</taxon>
        <taxon>Diptera</taxon>
        <taxon>Brachycera</taxon>
        <taxon>Muscomorpha</taxon>
        <taxon>Hippoboscoidea</taxon>
        <taxon>Glossinidae</taxon>
        <taxon>Glossina</taxon>
    </lineage>
</organism>
<reference evidence="2" key="1">
    <citation type="submission" date="2020-05" db="UniProtKB">
        <authorList>
            <consortium name="EnsemblMetazoa"/>
        </authorList>
    </citation>
    <scope>IDENTIFICATION</scope>
    <source>
        <strain evidence="2">TTRI</strain>
    </source>
</reference>
<sequence>MYNLTNLIFAIKAENLAKLKAGTRYINECQDNSAHITSDEAVEIFEPRSSKFNNIQQKSRGIDKINRRQANIYNMSKNNEDRASSQPMMSPVAQPGTSQMIGNYTAFWRVIKGKHNEIPWNSANNTATSAPLSRDAC</sequence>
<proteinExistence type="predicted"/>
<feature type="region of interest" description="Disordered" evidence="1">
    <location>
        <begin position="77"/>
        <end position="97"/>
    </location>
</feature>
<dbReference type="Proteomes" id="UP000078200">
    <property type="component" value="Unassembled WGS sequence"/>
</dbReference>